<comment type="similarity">
    <text evidence="1">Belongs to the cytidine and deoxycytidylate deaminase family.</text>
</comment>
<dbReference type="AlphaFoldDB" id="A0A3S4CHY6"/>
<evidence type="ECO:0000256" key="4">
    <source>
        <dbReference type="ARBA" id="ARBA00022833"/>
    </source>
</evidence>
<proteinExistence type="inferred from homology"/>
<dbReference type="PROSITE" id="PS00903">
    <property type="entry name" value="CYT_DCMP_DEAMINASES_1"/>
    <property type="match status" value="1"/>
</dbReference>
<reference evidence="7" key="1">
    <citation type="submission" date="2018-10" db="EMBL/GenBank/DDBJ databases">
        <authorList>
            <person name="Peiro R."/>
            <person name="Begona"/>
            <person name="Cbmso G."/>
            <person name="Lopez M."/>
            <person name="Gonzalez S."/>
            <person name="Sacristan E."/>
            <person name="Castillo E."/>
        </authorList>
    </citation>
    <scope>NUCLEOTIDE SEQUENCE [LARGE SCALE GENOMIC DNA]</scope>
</reference>
<dbReference type="Gene3D" id="3.40.140.10">
    <property type="entry name" value="Cytidine Deaminase, domain 2"/>
    <property type="match status" value="1"/>
</dbReference>
<dbReference type="Pfam" id="PF00383">
    <property type="entry name" value="dCMP_cyt_deam_1"/>
    <property type="match status" value="1"/>
</dbReference>
<keyword evidence="4" id="KW-0862">Zinc</keyword>
<dbReference type="GO" id="GO:0047974">
    <property type="term" value="F:guanosine deaminase activity"/>
    <property type="evidence" value="ECO:0007669"/>
    <property type="project" value="TreeGrafter"/>
</dbReference>
<gene>
    <name evidence="6" type="primary">guaD_1</name>
    <name evidence="6" type="ORF">RHODGE_RHODGE_02801</name>
</gene>
<name>A0A3S4CHY6_9BRAD</name>
<dbReference type="EMBL" id="UWOC01000150">
    <property type="protein sequence ID" value="VCU09630.1"/>
    <property type="molecule type" value="Genomic_DNA"/>
</dbReference>
<dbReference type="PROSITE" id="PS51747">
    <property type="entry name" value="CYT_DCMP_DEAMINASES_2"/>
    <property type="match status" value="1"/>
</dbReference>
<keyword evidence="2" id="KW-0479">Metal-binding</keyword>
<dbReference type="PANTHER" id="PTHR11079:SF161">
    <property type="entry name" value="CMP_DCMP-TYPE DEAMINASE DOMAIN-CONTAINING PROTEIN"/>
    <property type="match status" value="1"/>
</dbReference>
<dbReference type="InterPro" id="IPR016193">
    <property type="entry name" value="Cytidine_deaminase-like"/>
</dbReference>
<dbReference type="InterPro" id="IPR016192">
    <property type="entry name" value="APOBEC/CMP_deaminase_Zn-bd"/>
</dbReference>
<accession>A0A3S4CHY6</accession>
<evidence type="ECO:0000256" key="2">
    <source>
        <dbReference type="ARBA" id="ARBA00022723"/>
    </source>
</evidence>
<dbReference type="RefSeq" id="WP_207211494.1">
    <property type="nucleotide sequence ID" value="NZ_UWOC01000150.1"/>
</dbReference>
<keyword evidence="7" id="KW-1185">Reference proteome</keyword>
<keyword evidence="3" id="KW-0378">Hydrolase</keyword>
<organism evidence="6 7">
    <name type="scientific">Rhodoplanes serenus</name>
    <dbReference type="NCBI Taxonomy" id="200615"/>
    <lineage>
        <taxon>Bacteria</taxon>
        <taxon>Pseudomonadati</taxon>
        <taxon>Pseudomonadota</taxon>
        <taxon>Alphaproteobacteria</taxon>
        <taxon>Hyphomicrobiales</taxon>
        <taxon>Nitrobacteraceae</taxon>
        <taxon>Rhodoplanes</taxon>
    </lineage>
</organism>
<dbReference type="GO" id="GO:0008270">
    <property type="term" value="F:zinc ion binding"/>
    <property type="evidence" value="ECO:0007669"/>
    <property type="project" value="InterPro"/>
</dbReference>
<evidence type="ECO:0000256" key="3">
    <source>
        <dbReference type="ARBA" id="ARBA00022801"/>
    </source>
</evidence>
<sequence length="155" mass="16707">MSEIEFMRRAIALSCESVETGGGPFGAVVVRDGRIIGEGANRVVPDRDPTAHAEVVAIRDACRTIGSHDLSGSVVYTSCEPCPMCLAAVWWARVREVVYGNGRADAAAIGFDDAAIYDEVARPLEARALPLRRLAADEAAEAFRLWAASPDKVRY</sequence>
<dbReference type="GO" id="GO:0006152">
    <property type="term" value="P:purine nucleoside catabolic process"/>
    <property type="evidence" value="ECO:0007669"/>
    <property type="project" value="TreeGrafter"/>
</dbReference>
<evidence type="ECO:0000313" key="6">
    <source>
        <dbReference type="EMBL" id="VCU09630.1"/>
    </source>
</evidence>
<feature type="domain" description="CMP/dCMP-type deaminase" evidence="5">
    <location>
        <begin position="1"/>
        <end position="124"/>
    </location>
</feature>
<dbReference type="PANTHER" id="PTHR11079">
    <property type="entry name" value="CYTOSINE DEAMINASE FAMILY MEMBER"/>
    <property type="match status" value="1"/>
</dbReference>
<dbReference type="SUPFAM" id="SSF53927">
    <property type="entry name" value="Cytidine deaminase-like"/>
    <property type="match status" value="1"/>
</dbReference>
<comment type="caution">
    <text evidence="6">The sequence shown here is derived from an EMBL/GenBank/DDBJ whole genome shotgun (WGS) entry which is preliminary data.</text>
</comment>
<dbReference type="FunFam" id="3.40.140.10:FF:000011">
    <property type="entry name" value="tRNA-specific adenosine deaminase"/>
    <property type="match status" value="1"/>
</dbReference>
<evidence type="ECO:0000259" key="5">
    <source>
        <dbReference type="PROSITE" id="PS51747"/>
    </source>
</evidence>
<evidence type="ECO:0000313" key="7">
    <source>
        <dbReference type="Proteomes" id="UP000289200"/>
    </source>
</evidence>
<protein>
    <submittedName>
        <fullName evidence="6">Guanine deaminase</fullName>
    </submittedName>
</protein>
<dbReference type="Proteomes" id="UP000289200">
    <property type="component" value="Unassembled WGS sequence"/>
</dbReference>
<dbReference type="InterPro" id="IPR002125">
    <property type="entry name" value="CMP_dCMP_dom"/>
</dbReference>
<evidence type="ECO:0000256" key="1">
    <source>
        <dbReference type="ARBA" id="ARBA00006576"/>
    </source>
</evidence>
<dbReference type="CDD" id="cd01285">
    <property type="entry name" value="nucleoside_deaminase"/>
    <property type="match status" value="1"/>
</dbReference>